<keyword evidence="1" id="KW-0175">Coiled coil</keyword>
<feature type="compositionally biased region" description="Polar residues" evidence="2">
    <location>
        <begin position="232"/>
        <end position="242"/>
    </location>
</feature>
<evidence type="ECO:0000256" key="2">
    <source>
        <dbReference type="SAM" id="MobiDB-lite"/>
    </source>
</evidence>
<evidence type="ECO:0000313" key="3">
    <source>
        <dbReference type="EMBL" id="CAE6491479.1"/>
    </source>
</evidence>
<feature type="coiled-coil region" evidence="1">
    <location>
        <begin position="87"/>
        <end position="117"/>
    </location>
</feature>
<sequence>MGNDTKAEPGSSPKLGLYKTLSPEIKAEVASLVQAALTKIQQPGYEFSIAKTTSPIVEISTADIEAETERKYKEIVSTLEAKLSESNKQLESSYRDLSDVRDQLEKQRAKSVQLEQRILQMCQAEDTHKSTLVVLRADRDKALARGREALLNRDRAAVHNTQLSNQLTELQSDLDLKTAQLNDAAYLRQQLETRVDELSKENMSLRRAMPTQGAPIGASTGAPIQSGVATGAATSPQSAQPPSNLYFSVPVAGAARRHTAPNIYPQAAPATRTVPSSLPLNRPPKRARADSNGSVISDGTQSRVSSGSSMVFALRPVKLESAESTPSTSTSTIPSNHTGYSQYQSHSPISPTAPTSPYYTQSPQQRGTYTTPIQYQNQAPYHAQAVIPQGPSSASPAMATAPSVTRAPAPTMASTPAQMVHHAPTQRVPSVQQFISQMYNSSPTGFLECRICKVRPLGHPTVSGAPMPPSVIDLLAHAEKYHGITIAPNSTQQPQTWP</sequence>
<proteinExistence type="predicted"/>
<feature type="compositionally biased region" description="Low complexity" evidence="2">
    <location>
        <begin position="324"/>
        <end position="335"/>
    </location>
</feature>
<comment type="caution">
    <text evidence="3">The sequence shown here is derived from an EMBL/GenBank/DDBJ whole genome shotgun (WGS) entry which is preliminary data.</text>
</comment>
<evidence type="ECO:0000256" key="1">
    <source>
        <dbReference type="SAM" id="Coils"/>
    </source>
</evidence>
<organism evidence="3 4">
    <name type="scientific">Rhizoctonia solani</name>
    <dbReference type="NCBI Taxonomy" id="456999"/>
    <lineage>
        <taxon>Eukaryota</taxon>
        <taxon>Fungi</taxon>
        <taxon>Dikarya</taxon>
        <taxon>Basidiomycota</taxon>
        <taxon>Agaricomycotina</taxon>
        <taxon>Agaricomycetes</taxon>
        <taxon>Cantharellales</taxon>
        <taxon>Ceratobasidiaceae</taxon>
        <taxon>Rhizoctonia</taxon>
    </lineage>
</organism>
<dbReference type="AlphaFoldDB" id="A0A8H3H8R6"/>
<name>A0A8H3H8R6_9AGAM</name>
<dbReference type="EMBL" id="CAJMWX010001486">
    <property type="protein sequence ID" value="CAE6491479.1"/>
    <property type="molecule type" value="Genomic_DNA"/>
</dbReference>
<feature type="compositionally biased region" description="Polar residues" evidence="2">
    <location>
        <begin position="291"/>
        <end position="309"/>
    </location>
</feature>
<feature type="region of interest" description="Disordered" evidence="2">
    <location>
        <begin position="264"/>
        <end position="366"/>
    </location>
</feature>
<feature type="coiled-coil region" evidence="1">
    <location>
        <begin position="160"/>
        <end position="208"/>
    </location>
</feature>
<feature type="region of interest" description="Disordered" evidence="2">
    <location>
        <begin position="211"/>
        <end position="242"/>
    </location>
</feature>
<reference evidence="3" key="1">
    <citation type="submission" date="2021-01" db="EMBL/GenBank/DDBJ databases">
        <authorList>
            <person name="Kaushik A."/>
        </authorList>
    </citation>
    <scope>NUCLEOTIDE SEQUENCE</scope>
    <source>
        <strain evidence="3">AG4-R118</strain>
    </source>
</reference>
<feature type="compositionally biased region" description="Polar residues" evidence="2">
    <location>
        <begin position="336"/>
        <end position="366"/>
    </location>
</feature>
<gene>
    <name evidence="3" type="ORF">RDB_LOCUS140544</name>
</gene>
<dbReference type="Proteomes" id="UP000663888">
    <property type="component" value="Unassembled WGS sequence"/>
</dbReference>
<evidence type="ECO:0000313" key="4">
    <source>
        <dbReference type="Proteomes" id="UP000663888"/>
    </source>
</evidence>
<protein>
    <submittedName>
        <fullName evidence="3">Uncharacterized protein</fullName>
    </submittedName>
</protein>
<accession>A0A8H3H8R6</accession>